<dbReference type="Proteomes" id="UP000033710">
    <property type="component" value="Unassembled WGS sequence"/>
</dbReference>
<protein>
    <submittedName>
        <fullName evidence="2">Uncharacterized protein</fullName>
    </submittedName>
</protein>
<evidence type="ECO:0000313" key="3">
    <source>
        <dbReference type="Proteomes" id="UP000033710"/>
    </source>
</evidence>
<gene>
    <name evidence="2" type="ORF">SPSK_05751</name>
</gene>
<dbReference type="VEuPathDB" id="FungiDB:SPSK_05751"/>
<comment type="caution">
    <text evidence="2">The sequence shown here is derived from an EMBL/GenBank/DDBJ whole genome shotgun (WGS) entry which is preliminary data.</text>
</comment>
<feature type="compositionally biased region" description="Basic and acidic residues" evidence="1">
    <location>
        <begin position="28"/>
        <end position="62"/>
    </location>
</feature>
<dbReference type="AlphaFoldDB" id="A0A0F2LVF7"/>
<organism evidence="2 3">
    <name type="scientific">Sporothrix schenckii 1099-18</name>
    <dbReference type="NCBI Taxonomy" id="1397361"/>
    <lineage>
        <taxon>Eukaryota</taxon>
        <taxon>Fungi</taxon>
        <taxon>Dikarya</taxon>
        <taxon>Ascomycota</taxon>
        <taxon>Pezizomycotina</taxon>
        <taxon>Sordariomycetes</taxon>
        <taxon>Sordariomycetidae</taxon>
        <taxon>Ophiostomatales</taxon>
        <taxon>Ophiostomataceae</taxon>
        <taxon>Sporothrix</taxon>
    </lineage>
</organism>
<evidence type="ECO:0000313" key="2">
    <source>
        <dbReference type="EMBL" id="KJR80839.1"/>
    </source>
</evidence>
<sequence>MLSTNSLPATRQVRAALIGLTEMGTEQVEARKAQNDKAGKRRNVGNEDKVPDRKERGNEKARLPKLVGRETEMGFLLRRCNS</sequence>
<proteinExistence type="predicted"/>
<dbReference type="KEGG" id="ssck:SPSK_05751"/>
<accession>A0A0F2LVF7</accession>
<dbReference type="GeneID" id="27667764"/>
<name>A0A0F2LVF7_SPOSC</name>
<dbReference type="EMBL" id="AXCR01000012">
    <property type="protein sequence ID" value="KJR80839.1"/>
    <property type="molecule type" value="Genomic_DNA"/>
</dbReference>
<reference evidence="2 3" key="1">
    <citation type="journal article" date="2014" name="BMC Genomics">
        <title>Comparative genomics of the major fungal agents of human and animal Sporotrichosis: Sporothrix schenckii and Sporothrix brasiliensis.</title>
        <authorList>
            <person name="Teixeira M.M."/>
            <person name="de Almeida L.G."/>
            <person name="Kubitschek-Barreira P."/>
            <person name="Alves F.L."/>
            <person name="Kioshima E.S."/>
            <person name="Abadio A.K."/>
            <person name="Fernandes L."/>
            <person name="Derengowski L.S."/>
            <person name="Ferreira K.S."/>
            <person name="Souza R.C."/>
            <person name="Ruiz J.C."/>
            <person name="de Andrade N.C."/>
            <person name="Paes H.C."/>
            <person name="Nicola A.M."/>
            <person name="Albuquerque P."/>
            <person name="Gerber A.L."/>
            <person name="Martins V.P."/>
            <person name="Peconick L.D."/>
            <person name="Neto A.V."/>
            <person name="Chaucanez C.B."/>
            <person name="Silva P.A."/>
            <person name="Cunha O.L."/>
            <person name="de Oliveira F.F."/>
            <person name="dos Santos T.C."/>
            <person name="Barros A.L."/>
            <person name="Soares M.A."/>
            <person name="de Oliveira L.M."/>
            <person name="Marini M.M."/>
            <person name="Villalobos-Duno H."/>
            <person name="Cunha M.M."/>
            <person name="de Hoog S."/>
            <person name="da Silveira J.F."/>
            <person name="Henrissat B."/>
            <person name="Nino-Vega G.A."/>
            <person name="Cisalpino P.S."/>
            <person name="Mora-Montes H.M."/>
            <person name="Almeida S.R."/>
            <person name="Stajich J.E."/>
            <person name="Lopes-Bezerra L.M."/>
            <person name="Vasconcelos A.T."/>
            <person name="Felipe M.S."/>
        </authorList>
    </citation>
    <scope>NUCLEOTIDE SEQUENCE [LARGE SCALE GENOMIC DNA]</scope>
    <source>
        <strain evidence="2 3">1099-18</strain>
    </source>
</reference>
<dbReference type="RefSeq" id="XP_016583515.1">
    <property type="nucleotide sequence ID" value="XM_016732487.1"/>
</dbReference>
<evidence type="ECO:0000256" key="1">
    <source>
        <dbReference type="SAM" id="MobiDB-lite"/>
    </source>
</evidence>
<feature type="region of interest" description="Disordered" evidence="1">
    <location>
        <begin position="27"/>
        <end position="62"/>
    </location>
</feature>
<reference evidence="2 3" key="2">
    <citation type="journal article" date="2015" name="Eukaryot. Cell">
        <title>Asexual propagation of a virulent clone complex in a human and feline outbreak of sporotrichosis.</title>
        <authorList>
            <person name="Teixeira Mde M."/>
            <person name="Rodrigues A.M."/>
            <person name="Tsui C.K."/>
            <person name="de Almeida L.G."/>
            <person name="Van Diepeningen A.D."/>
            <person name="van den Ende B.G."/>
            <person name="Fernandes G.F."/>
            <person name="Kano R."/>
            <person name="Hamelin R.C."/>
            <person name="Lopes-Bezerra L.M."/>
            <person name="Vasconcelos A.T."/>
            <person name="de Hoog S."/>
            <person name="de Camargo Z.P."/>
            <person name="Felipe M.S."/>
        </authorList>
    </citation>
    <scope>NUCLEOTIDE SEQUENCE [LARGE SCALE GENOMIC DNA]</scope>
    <source>
        <strain evidence="2 3">1099-18</strain>
    </source>
</reference>